<reference evidence="3" key="1">
    <citation type="journal article" date="2020" name="Stud. Mycol.">
        <title>101 Dothideomycetes genomes: a test case for predicting lifestyles and emergence of pathogens.</title>
        <authorList>
            <person name="Haridas S."/>
            <person name="Albert R."/>
            <person name="Binder M."/>
            <person name="Bloem J."/>
            <person name="Labutti K."/>
            <person name="Salamov A."/>
            <person name="Andreopoulos B."/>
            <person name="Baker S."/>
            <person name="Barry K."/>
            <person name="Bills G."/>
            <person name="Bluhm B."/>
            <person name="Cannon C."/>
            <person name="Castanera R."/>
            <person name="Culley D."/>
            <person name="Daum C."/>
            <person name="Ezra D."/>
            <person name="Gonzalez J."/>
            <person name="Henrissat B."/>
            <person name="Kuo A."/>
            <person name="Liang C."/>
            <person name="Lipzen A."/>
            <person name="Lutzoni F."/>
            <person name="Magnuson J."/>
            <person name="Mondo S."/>
            <person name="Nolan M."/>
            <person name="Ohm R."/>
            <person name="Pangilinan J."/>
            <person name="Park H.-J."/>
            <person name="Ramirez L."/>
            <person name="Alfaro M."/>
            <person name="Sun H."/>
            <person name="Tritt A."/>
            <person name="Yoshinaga Y."/>
            <person name="Zwiers L.-H."/>
            <person name="Turgeon B."/>
            <person name="Goodwin S."/>
            <person name="Spatafora J."/>
            <person name="Crous P."/>
            <person name="Grigoriev I."/>
        </authorList>
    </citation>
    <scope>NUCLEOTIDE SEQUENCE</scope>
    <source>
        <strain evidence="3">CBS 207.26</strain>
    </source>
</reference>
<dbReference type="OrthoDB" id="3562657at2759"/>
<name>A0A6A6DRJ2_9PEZI</name>
<dbReference type="AlphaFoldDB" id="A0A6A6DRJ2"/>
<gene>
    <name evidence="3" type="ORF">K469DRAFT_266507</name>
</gene>
<proteinExistence type="predicted"/>
<dbReference type="InterPro" id="IPR009057">
    <property type="entry name" value="Homeodomain-like_sf"/>
</dbReference>
<feature type="compositionally biased region" description="Basic and acidic residues" evidence="1">
    <location>
        <begin position="201"/>
        <end position="214"/>
    </location>
</feature>
<evidence type="ECO:0000313" key="3">
    <source>
        <dbReference type="EMBL" id="KAF2180908.1"/>
    </source>
</evidence>
<dbReference type="CDD" id="cd00167">
    <property type="entry name" value="SANT"/>
    <property type="match status" value="1"/>
</dbReference>
<dbReference type="InterPro" id="IPR001005">
    <property type="entry name" value="SANT/Myb"/>
</dbReference>
<dbReference type="SUPFAM" id="SSF46689">
    <property type="entry name" value="Homeodomain-like"/>
    <property type="match status" value="1"/>
</dbReference>
<feature type="region of interest" description="Disordered" evidence="1">
    <location>
        <begin position="194"/>
        <end position="218"/>
    </location>
</feature>
<evidence type="ECO:0000259" key="2">
    <source>
        <dbReference type="PROSITE" id="PS50090"/>
    </source>
</evidence>
<feature type="compositionally biased region" description="Low complexity" evidence="1">
    <location>
        <begin position="442"/>
        <end position="457"/>
    </location>
</feature>
<dbReference type="SMART" id="SM00717">
    <property type="entry name" value="SANT"/>
    <property type="match status" value="1"/>
</dbReference>
<feature type="domain" description="Myb-like" evidence="2">
    <location>
        <begin position="469"/>
        <end position="514"/>
    </location>
</feature>
<feature type="compositionally biased region" description="Polar residues" evidence="1">
    <location>
        <begin position="285"/>
        <end position="304"/>
    </location>
</feature>
<dbReference type="Gene3D" id="1.10.10.60">
    <property type="entry name" value="Homeodomain-like"/>
    <property type="match status" value="1"/>
</dbReference>
<feature type="compositionally biased region" description="Basic residues" evidence="1">
    <location>
        <begin position="458"/>
        <end position="470"/>
    </location>
</feature>
<protein>
    <recommendedName>
        <fullName evidence="2">Myb-like domain-containing protein</fullName>
    </recommendedName>
</protein>
<evidence type="ECO:0000256" key="1">
    <source>
        <dbReference type="SAM" id="MobiDB-lite"/>
    </source>
</evidence>
<feature type="region of interest" description="Disordered" evidence="1">
    <location>
        <begin position="412"/>
        <end position="470"/>
    </location>
</feature>
<evidence type="ECO:0000313" key="4">
    <source>
        <dbReference type="Proteomes" id="UP000800200"/>
    </source>
</evidence>
<dbReference type="PROSITE" id="PS50090">
    <property type="entry name" value="MYB_LIKE"/>
    <property type="match status" value="1"/>
</dbReference>
<organism evidence="3 4">
    <name type="scientific">Zopfia rhizophila CBS 207.26</name>
    <dbReference type="NCBI Taxonomy" id="1314779"/>
    <lineage>
        <taxon>Eukaryota</taxon>
        <taxon>Fungi</taxon>
        <taxon>Dikarya</taxon>
        <taxon>Ascomycota</taxon>
        <taxon>Pezizomycotina</taxon>
        <taxon>Dothideomycetes</taxon>
        <taxon>Dothideomycetes incertae sedis</taxon>
        <taxon>Zopfiaceae</taxon>
        <taxon>Zopfia</taxon>
    </lineage>
</organism>
<accession>A0A6A6DRJ2</accession>
<feature type="compositionally biased region" description="Acidic residues" evidence="1">
    <location>
        <begin position="422"/>
        <end position="435"/>
    </location>
</feature>
<dbReference type="EMBL" id="ML994655">
    <property type="protein sequence ID" value="KAF2180908.1"/>
    <property type="molecule type" value="Genomic_DNA"/>
</dbReference>
<dbReference type="Proteomes" id="UP000800200">
    <property type="component" value="Unassembled WGS sequence"/>
</dbReference>
<feature type="region of interest" description="Disordered" evidence="1">
    <location>
        <begin position="233"/>
        <end position="304"/>
    </location>
</feature>
<keyword evidence="4" id="KW-1185">Reference proteome</keyword>
<sequence>MVEFPLVLDDDAAGANHILEDIQSSGGQREYQDDDLDAADMRAFSVENTGGVYNDNFPEQKDVSVTSLPSATRKRNYTLFADTITSKPASKDSRLVKRWRSAQPQVESLVPSPVCTPTSTPSADCGSQILSLRTSNDLDAGYLDNSSKGNGADVLDPVRGGLLDSVNSGDGEHDRHAIDEVLSESERMKGYQYVNPDLYGGEDKSHGTGSKVRDSDEDELNWANDVSSRAATATFQQHKCSSRPLHDSRRGPSRTSLKHLGGNMRPARIKSSPLRRYSGPKSDVATRSDTLQTSSSGTRAVHNHTINYGQGDPVDCCPTDITLSLVPKCTTLVTAIIRSNEMTSKLAPKPLTVVRDLLGDTGQLIRMTQVTSDLWLLVSCRFDHTLDLHTGRSSTQRSGDYAAWKTDPCSPHSKGANYDAVGPDEGEEDIDDGDDHLENGDESSGGSDSDAAAGWRPNRNRRRIQVRTRRPWPKSDDLRLLACKSKMGMKWEDIFPLFPSRTPGAVQARWYMLQRPEES</sequence>